<dbReference type="PROSITE" id="PS01069">
    <property type="entry name" value="DAGK_PROKAR"/>
    <property type="match status" value="1"/>
</dbReference>
<dbReference type="GO" id="GO:0046872">
    <property type="term" value="F:metal ion binding"/>
    <property type="evidence" value="ECO:0007669"/>
    <property type="project" value="UniProtKB-KW"/>
</dbReference>
<keyword evidence="13" id="KW-0594">Phospholipid biosynthesis</keyword>
<evidence type="ECO:0000259" key="20">
    <source>
        <dbReference type="SMART" id="SM00014"/>
    </source>
</evidence>
<dbReference type="InterPro" id="IPR000829">
    <property type="entry name" value="DAGK"/>
</dbReference>
<keyword evidence="18" id="KW-0460">Magnesium</keyword>
<dbReference type="GO" id="GO:0008654">
    <property type="term" value="P:phospholipid biosynthetic process"/>
    <property type="evidence" value="ECO:0007669"/>
    <property type="project" value="UniProtKB-KW"/>
</dbReference>
<dbReference type="Pfam" id="PF01219">
    <property type="entry name" value="DAGK_prokar"/>
    <property type="match status" value="1"/>
</dbReference>
<dbReference type="AlphaFoldDB" id="W8TFX3"/>
<evidence type="ECO:0000256" key="19">
    <source>
        <dbReference type="SAM" id="Phobius"/>
    </source>
</evidence>
<keyword evidence="12 19" id="KW-0472">Membrane</keyword>
<keyword evidence="14" id="KW-1208">Phospholipid metabolism</keyword>
<dbReference type="InterPro" id="IPR000326">
    <property type="entry name" value="PAP2/HPO"/>
</dbReference>
<dbReference type="GO" id="GO:0016301">
    <property type="term" value="F:kinase activity"/>
    <property type="evidence" value="ECO:0007669"/>
    <property type="project" value="UniProtKB-KW"/>
</dbReference>
<evidence type="ECO:0000256" key="14">
    <source>
        <dbReference type="ARBA" id="ARBA00023264"/>
    </source>
</evidence>
<evidence type="ECO:0000256" key="4">
    <source>
        <dbReference type="ARBA" id="ARBA00022516"/>
    </source>
</evidence>
<dbReference type="STRING" id="1286171.EAL2_c14280"/>
<sequence length="232" mass="24584">MKNKSISSSFDNAIKGIIVALRSERNLRLHIFAAAIAVMLSILLGLSKLEIAAVLFSISLVISLELVNTAIEKAVDLFTSEYSEMAGFVKDVSAAAVMVAAINAAAIGYLVFFDKLLALPLTGLDSIIEIDINILIIALAINIALVIGLKLFFKRGSYIKGGFPSGHSAVAFSVATAIAMSEEKLLASALAFVLALIVSESRVHSNIHTRMEAVAGAAIGILITVILFKLLR</sequence>
<evidence type="ECO:0000256" key="17">
    <source>
        <dbReference type="PIRSR" id="PIRSR600829-3"/>
    </source>
</evidence>
<evidence type="ECO:0000256" key="18">
    <source>
        <dbReference type="PIRSR" id="PIRSR600829-4"/>
    </source>
</evidence>
<dbReference type="HOGENOM" id="CLU_101368_0_0_9"/>
<gene>
    <name evidence="21" type="primary">dgkA</name>
    <name evidence="21" type="ORF">EAL2_c14280</name>
</gene>
<evidence type="ECO:0000256" key="7">
    <source>
        <dbReference type="ARBA" id="ARBA00022741"/>
    </source>
</evidence>
<accession>W8TFX3</accession>
<organism evidence="21 22">
    <name type="scientific">Peptoclostridium acidaminophilum DSM 3953</name>
    <dbReference type="NCBI Taxonomy" id="1286171"/>
    <lineage>
        <taxon>Bacteria</taxon>
        <taxon>Bacillati</taxon>
        <taxon>Bacillota</taxon>
        <taxon>Clostridia</taxon>
        <taxon>Peptostreptococcales</taxon>
        <taxon>Peptoclostridiaceae</taxon>
        <taxon>Peptoclostridium</taxon>
    </lineage>
</organism>
<feature type="binding site" evidence="18">
    <location>
        <position position="24"/>
    </location>
    <ligand>
        <name>a divalent metal cation</name>
        <dbReference type="ChEBI" id="CHEBI:60240"/>
    </ligand>
</feature>
<dbReference type="PANTHER" id="PTHR34299:SF1">
    <property type="entry name" value="DIACYLGLYCEROL KINASE"/>
    <property type="match status" value="1"/>
</dbReference>
<evidence type="ECO:0000256" key="5">
    <source>
        <dbReference type="ARBA" id="ARBA00022679"/>
    </source>
</evidence>
<keyword evidence="4" id="KW-0444">Lipid biosynthesis</keyword>
<dbReference type="GO" id="GO:0005886">
    <property type="term" value="C:plasma membrane"/>
    <property type="evidence" value="ECO:0007669"/>
    <property type="project" value="UniProtKB-SubCell"/>
</dbReference>
<feature type="domain" description="Phosphatidic acid phosphatase type 2/haloperoxidase" evidence="20">
    <location>
        <begin position="133"/>
        <end position="228"/>
    </location>
</feature>
<keyword evidence="6 19" id="KW-0812">Transmembrane</keyword>
<dbReference type="Pfam" id="PF01569">
    <property type="entry name" value="PAP2"/>
    <property type="match status" value="1"/>
</dbReference>
<feature type="transmembrane region" description="Helical" evidence="19">
    <location>
        <begin position="27"/>
        <end position="45"/>
    </location>
</feature>
<evidence type="ECO:0000256" key="1">
    <source>
        <dbReference type="ARBA" id="ARBA00004651"/>
    </source>
</evidence>
<dbReference type="CDD" id="cd14265">
    <property type="entry name" value="UDPK_IM_like"/>
    <property type="match status" value="1"/>
</dbReference>
<keyword evidence="8 21" id="KW-0418">Kinase</keyword>
<evidence type="ECO:0000256" key="12">
    <source>
        <dbReference type="ARBA" id="ARBA00023136"/>
    </source>
</evidence>
<dbReference type="InterPro" id="IPR036938">
    <property type="entry name" value="PAP2/HPO_sf"/>
</dbReference>
<evidence type="ECO:0000313" key="21">
    <source>
        <dbReference type="EMBL" id="AHM56723.1"/>
    </source>
</evidence>
<protein>
    <submittedName>
        <fullName evidence="21">Diacylglycerol kinase DgkA</fullName>
    </submittedName>
</protein>
<evidence type="ECO:0000256" key="9">
    <source>
        <dbReference type="ARBA" id="ARBA00022840"/>
    </source>
</evidence>
<evidence type="ECO:0000313" key="22">
    <source>
        <dbReference type="Proteomes" id="UP000019591"/>
    </source>
</evidence>
<feature type="active site" description="Proton acceptor" evidence="15">
    <location>
        <position position="65"/>
    </location>
</feature>
<feature type="transmembrane region" description="Helical" evidence="19">
    <location>
        <begin position="185"/>
        <end position="201"/>
    </location>
</feature>
<evidence type="ECO:0000256" key="11">
    <source>
        <dbReference type="ARBA" id="ARBA00023098"/>
    </source>
</evidence>
<dbReference type="SMART" id="SM00014">
    <property type="entry name" value="acidPPc"/>
    <property type="match status" value="1"/>
</dbReference>
<reference evidence="21 22" key="1">
    <citation type="journal article" date="2014" name="Genome Announc.">
        <title>Complete Genome Sequence of Amino Acid-Utilizing Eubacterium acidaminophilum al-2 (DSM 3953).</title>
        <authorList>
            <person name="Poehlein A."/>
            <person name="Andreesen J.R."/>
            <person name="Daniel R."/>
        </authorList>
    </citation>
    <scope>NUCLEOTIDE SEQUENCE [LARGE SCALE GENOMIC DNA]</scope>
    <source>
        <strain evidence="21 22">DSM 3953</strain>
    </source>
</reference>
<evidence type="ECO:0000256" key="13">
    <source>
        <dbReference type="ARBA" id="ARBA00023209"/>
    </source>
</evidence>
<feature type="binding site" evidence="16">
    <location>
        <position position="65"/>
    </location>
    <ligand>
        <name>substrate</name>
    </ligand>
</feature>
<keyword evidence="22" id="KW-1185">Reference proteome</keyword>
<proteinExistence type="inferred from homology"/>
<dbReference type="OrthoDB" id="9789934at2"/>
<feature type="transmembrane region" description="Helical" evidence="19">
    <location>
        <begin position="51"/>
        <end position="71"/>
    </location>
</feature>
<dbReference type="Gene3D" id="1.10.287.3610">
    <property type="match status" value="1"/>
</dbReference>
<feature type="transmembrane region" description="Helical" evidence="19">
    <location>
        <begin position="92"/>
        <end position="112"/>
    </location>
</feature>
<evidence type="ECO:0000256" key="15">
    <source>
        <dbReference type="PIRSR" id="PIRSR600829-1"/>
    </source>
</evidence>
<dbReference type="GO" id="GO:0005524">
    <property type="term" value="F:ATP binding"/>
    <property type="evidence" value="ECO:0007669"/>
    <property type="project" value="UniProtKB-KW"/>
</dbReference>
<comment type="similarity">
    <text evidence="2">Belongs to the bacterial diacylglycerol kinase family.</text>
</comment>
<dbReference type="EMBL" id="CP007452">
    <property type="protein sequence ID" value="AHM56723.1"/>
    <property type="molecule type" value="Genomic_DNA"/>
</dbReference>
<evidence type="ECO:0000256" key="8">
    <source>
        <dbReference type="ARBA" id="ARBA00022777"/>
    </source>
</evidence>
<keyword evidence="10 19" id="KW-1133">Transmembrane helix</keyword>
<comment type="cofactor">
    <cofactor evidence="18">
        <name>Mg(2+)</name>
        <dbReference type="ChEBI" id="CHEBI:18420"/>
    </cofactor>
    <text evidence="18">Mn(2+), Zn(2+), Cd(2+) and Co(2+) support activity to lesser extents.</text>
</comment>
<dbReference type="InterPro" id="IPR036945">
    <property type="entry name" value="DAGK_sf"/>
</dbReference>
<feature type="binding site" evidence="17">
    <location>
        <position position="24"/>
    </location>
    <ligand>
        <name>ATP</name>
        <dbReference type="ChEBI" id="CHEBI:30616"/>
    </ligand>
</feature>
<feature type="transmembrane region" description="Helical" evidence="19">
    <location>
        <begin position="213"/>
        <end position="231"/>
    </location>
</feature>
<evidence type="ECO:0000256" key="3">
    <source>
        <dbReference type="ARBA" id="ARBA00022475"/>
    </source>
</evidence>
<keyword evidence="11" id="KW-0443">Lipid metabolism</keyword>
<dbReference type="SUPFAM" id="SSF48317">
    <property type="entry name" value="Acid phosphatase/Vanadium-dependent haloperoxidase"/>
    <property type="match status" value="1"/>
</dbReference>
<name>W8TFX3_PEPAC</name>
<feature type="binding site" evidence="17">
    <location>
        <position position="72"/>
    </location>
    <ligand>
        <name>ATP</name>
        <dbReference type="ChEBI" id="CHEBI:30616"/>
    </ligand>
</feature>
<keyword evidence="5" id="KW-0808">Transferase</keyword>
<feature type="binding site" evidence="18">
    <location>
        <position position="72"/>
    </location>
    <ligand>
        <name>a divalent metal cation</name>
        <dbReference type="ChEBI" id="CHEBI:60240"/>
    </ligand>
</feature>
<dbReference type="InterPro" id="IPR033717">
    <property type="entry name" value="UDPK"/>
</dbReference>
<keyword evidence="3" id="KW-1003">Cell membrane</keyword>
<keyword evidence="9 17" id="KW-0067">ATP-binding</keyword>
<evidence type="ECO:0000256" key="16">
    <source>
        <dbReference type="PIRSR" id="PIRSR600829-2"/>
    </source>
</evidence>
<evidence type="ECO:0000256" key="2">
    <source>
        <dbReference type="ARBA" id="ARBA00005967"/>
    </source>
</evidence>
<evidence type="ECO:0000256" key="6">
    <source>
        <dbReference type="ARBA" id="ARBA00022692"/>
    </source>
</evidence>
<dbReference type="RefSeq" id="WP_025435707.1">
    <property type="nucleotide sequence ID" value="NZ_CP007452.1"/>
</dbReference>
<feature type="transmembrane region" description="Helical" evidence="19">
    <location>
        <begin position="132"/>
        <end position="153"/>
    </location>
</feature>
<feature type="binding site" evidence="17">
    <location>
        <begin position="90"/>
        <end position="91"/>
    </location>
    <ligand>
        <name>ATP</name>
        <dbReference type="ChEBI" id="CHEBI:30616"/>
    </ligand>
</feature>
<keyword evidence="7 17" id="KW-0547">Nucleotide-binding</keyword>
<comment type="subcellular location">
    <subcellularLocation>
        <location evidence="1">Cell membrane</location>
        <topology evidence="1">Multi-pass membrane protein</topology>
    </subcellularLocation>
</comment>
<dbReference type="PANTHER" id="PTHR34299">
    <property type="entry name" value="DIACYLGLYCEROL KINASE"/>
    <property type="match status" value="1"/>
</dbReference>
<dbReference type="Gene3D" id="1.20.144.10">
    <property type="entry name" value="Phosphatidic acid phosphatase type 2/haloperoxidase"/>
    <property type="match status" value="1"/>
</dbReference>
<dbReference type="PATRIC" id="fig|1286171.3.peg.1379"/>
<evidence type="ECO:0000256" key="10">
    <source>
        <dbReference type="ARBA" id="ARBA00022989"/>
    </source>
</evidence>
<dbReference type="KEGG" id="eac:EAL2_c14280"/>
<dbReference type="eggNOG" id="COG0818">
    <property type="taxonomic scope" value="Bacteria"/>
</dbReference>
<keyword evidence="18" id="KW-0479">Metal-binding</keyword>
<dbReference type="Proteomes" id="UP000019591">
    <property type="component" value="Chromosome"/>
</dbReference>